<gene>
    <name evidence="1" type="ORF">CYR79_02150</name>
</gene>
<proteinExistence type="predicted"/>
<sequence>MQARNNNTGYNTETYNEQTSGVIPQILIGSGPREKREYDEESKQYTNNIISVEIDVYYPGLGVQVVKLPKNFKLPKDLEDLSEVELIEPEACVVSRRVYVRAKGIK</sequence>
<name>A0A2I2AD22_9LACO</name>
<protein>
    <submittedName>
        <fullName evidence="1">Uncharacterized protein</fullName>
    </submittedName>
</protein>
<dbReference type="EMBL" id="PKGI01000009">
    <property type="protein sequence ID" value="PLA77260.1"/>
    <property type="molecule type" value="Genomic_DNA"/>
</dbReference>
<reference evidence="2" key="1">
    <citation type="submission" date="2017-12" db="EMBL/GenBank/DDBJ databases">
        <authorList>
            <person name="Christensen H."/>
        </authorList>
    </citation>
    <scope>NUCLEOTIDE SEQUENCE [LARGE SCALE GENOMIC DNA]</scope>
    <source>
        <strain evidence="2">268A</strain>
    </source>
</reference>
<dbReference type="RefSeq" id="WP_101811337.1">
    <property type="nucleotide sequence ID" value="NZ_PKGI01000009.1"/>
</dbReference>
<organism evidence="1 2">
    <name type="scientific">Ligilactobacillus agilis</name>
    <dbReference type="NCBI Taxonomy" id="1601"/>
    <lineage>
        <taxon>Bacteria</taxon>
        <taxon>Bacillati</taxon>
        <taxon>Bacillota</taxon>
        <taxon>Bacilli</taxon>
        <taxon>Lactobacillales</taxon>
        <taxon>Lactobacillaceae</taxon>
        <taxon>Ligilactobacillus</taxon>
    </lineage>
</organism>
<dbReference type="AlphaFoldDB" id="A0A2I2AD22"/>
<dbReference type="Proteomes" id="UP000234579">
    <property type="component" value="Unassembled WGS sequence"/>
</dbReference>
<evidence type="ECO:0000313" key="1">
    <source>
        <dbReference type="EMBL" id="PLA77260.1"/>
    </source>
</evidence>
<comment type="caution">
    <text evidence="1">The sequence shown here is derived from an EMBL/GenBank/DDBJ whole genome shotgun (WGS) entry which is preliminary data.</text>
</comment>
<evidence type="ECO:0000313" key="2">
    <source>
        <dbReference type="Proteomes" id="UP000234579"/>
    </source>
</evidence>
<accession>A0A2I2AD22</accession>